<feature type="region of interest" description="Disordered" evidence="2">
    <location>
        <begin position="51"/>
        <end position="78"/>
    </location>
</feature>
<proteinExistence type="predicted"/>
<feature type="domain" description="SpoVT-AbrB" evidence="3">
    <location>
        <begin position="3"/>
        <end position="46"/>
    </location>
</feature>
<dbReference type="AlphaFoldDB" id="A0A1I1EHF8"/>
<dbReference type="OrthoDB" id="9795766at2"/>
<dbReference type="SMART" id="SM00966">
    <property type="entry name" value="SpoVT_AbrB"/>
    <property type="match status" value="1"/>
</dbReference>
<name>A0A1I1EHF8_9GAMM</name>
<evidence type="ECO:0000313" key="5">
    <source>
        <dbReference type="Proteomes" id="UP000199058"/>
    </source>
</evidence>
<accession>A0A1I1EHF8</accession>
<organism evidence="4 5">
    <name type="scientific">Marinospirillum celere</name>
    <dbReference type="NCBI Taxonomy" id="1122252"/>
    <lineage>
        <taxon>Bacteria</taxon>
        <taxon>Pseudomonadati</taxon>
        <taxon>Pseudomonadota</taxon>
        <taxon>Gammaproteobacteria</taxon>
        <taxon>Oceanospirillales</taxon>
        <taxon>Oceanospirillaceae</taxon>
        <taxon>Marinospirillum</taxon>
    </lineage>
</organism>
<reference evidence="4 5" key="1">
    <citation type="submission" date="2016-10" db="EMBL/GenBank/DDBJ databases">
        <authorList>
            <person name="de Groot N.N."/>
        </authorList>
    </citation>
    <scope>NUCLEOTIDE SEQUENCE [LARGE SCALE GENOMIC DNA]</scope>
    <source>
        <strain evidence="4 5">DSM 18438</strain>
    </source>
</reference>
<dbReference type="EMBL" id="FOLH01000001">
    <property type="protein sequence ID" value="SFB84383.1"/>
    <property type="molecule type" value="Genomic_DNA"/>
</dbReference>
<dbReference type="PROSITE" id="PS51740">
    <property type="entry name" value="SPOVT_ABRB"/>
    <property type="match status" value="1"/>
</dbReference>
<dbReference type="RefSeq" id="WP_091958608.1">
    <property type="nucleotide sequence ID" value="NZ_FOLH01000001.1"/>
</dbReference>
<keyword evidence="1" id="KW-0238">DNA-binding</keyword>
<sequence>MRTHLRKIGNSKGVLLPSALLAETGITDEIEIRMEAGRLVIEPAQKPREGWFDGYREEEDRDVFEDLTPDEDTEDWEW</sequence>
<gene>
    <name evidence="4" type="ORF">SAMN05660443_0490</name>
</gene>
<feature type="compositionally biased region" description="Acidic residues" evidence="2">
    <location>
        <begin position="56"/>
        <end position="78"/>
    </location>
</feature>
<evidence type="ECO:0000256" key="1">
    <source>
        <dbReference type="PROSITE-ProRule" id="PRU01076"/>
    </source>
</evidence>
<dbReference type="InterPro" id="IPR007159">
    <property type="entry name" value="SpoVT-AbrB_dom"/>
</dbReference>
<keyword evidence="5" id="KW-1185">Reference proteome</keyword>
<evidence type="ECO:0000313" key="4">
    <source>
        <dbReference type="EMBL" id="SFB84383.1"/>
    </source>
</evidence>
<evidence type="ECO:0000256" key="2">
    <source>
        <dbReference type="SAM" id="MobiDB-lite"/>
    </source>
</evidence>
<dbReference type="InterPro" id="IPR037914">
    <property type="entry name" value="SpoVT-AbrB_sf"/>
</dbReference>
<dbReference type="STRING" id="1122252.SAMN05660443_0490"/>
<protein>
    <submittedName>
        <fullName evidence="4">Antitoxin MazE</fullName>
    </submittedName>
</protein>
<dbReference type="GO" id="GO:0003677">
    <property type="term" value="F:DNA binding"/>
    <property type="evidence" value="ECO:0007669"/>
    <property type="project" value="UniProtKB-UniRule"/>
</dbReference>
<dbReference type="Proteomes" id="UP000199058">
    <property type="component" value="Unassembled WGS sequence"/>
</dbReference>
<dbReference type="SUPFAM" id="SSF89447">
    <property type="entry name" value="AbrB/MazE/MraZ-like"/>
    <property type="match status" value="1"/>
</dbReference>
<evidence type="ECO:0000259" key="3">
    <source>
        <dbReference type="PROSITE" id="PS51740"/>
    </source>
</evidence>
<dbReference type="Gene3D" id="2.10.260.10">
    <property type="match status" value="1"/>
</dbReference>